<dbReference type="PANTHER" id="PTHR43861">
    <property type="entry name" value="TRANS-ACONITATE 2-METHYLTRANSFERASE-RELATED"/>
    <property type="match status" value="1"/>
</dbReference>
<proteinExistence type="predicted"/>
<dbReference type="OrthoDB" id="66144at2759"/>
<dbReference type="AlphaFoldDB" id="A0A1W2TAS5"/>
<dbReference type="Gene3D" id="3.40.50.150">
    <property type="entry name" value="Vaccinia Virus protein VP39"/>
    <property type="match status" value="1"/>
</dbReference>
<dbReference type="InterPro" id="IPR013216">
    <property type="entry name" value="Methyltransf_11"/>
</dbReference>
<dbReference type="SUPFAM" id="SSF53335">
    <property type="entry name" value="S-adenosyl-L-methionine-dependent methyltransferases"/>
    <property type="match status" value="1"/>
</dbReference>
<dbReference type="EMBL" id="DF977453">
    <property type="protein sequence ID" value="GAP84729.2"/>
    <property type="molecule type" value="Genomic_DNA"/>
</dbReference>
<keyword evidence="3" id="KW-1185">Reference proteome</keyword>
<dbReference type="Proteomes" id="UP000054516">
    <property type="component" value="Unassembled WGS sequence"/>
</dbReference>
<evidence type="ECO:0000313" key="3">
    <source>
        <dbReference type="Proteomes" id="UP000054516"/>
    </source>
</evidence>
<protein>
    <recommendedName>
        <fullName evidence="1">Methyltransferase type 11 domain-containing protein</fullName>
    </recommendedName>
</protein>
<reference evidence="2" key="1">
    <citation type="submission" date="2016-03" db="EMBL/GenBank/DDBJ databases">
        <title>Draft genome sequence of Rosellinia necatrix.</title>
        <authorList>
            <person name="Kanematsu S."/>
        </authorList>
    </citation>
    <scope>NUCLEOTIDE SEQUENCE [LARGE SCALE GENOMIC DNA]</scope>
    <source>
        <strain evidence="2">W97</strain>
    </source>
</reference>
<gene>
    <name evidence="2" type="ORF">SAMD00023353_0800320</name>
</gene>
<dbReference type="Pfam" id="PF08241">
    <property type="entry name" value="Methyltransf_11"/>
    <property type="match status" value="1"/>
</dbReference>
<dbReference type="OMA" id="TLAFTTW"/>
<sequence>MRDNQMTKTQEELGTMFKTFSSGFDDERLDQFVADSERIMRRPAASLLAQAGLDASTTNPFTLLDHACGVGPIAAHLQTTIDRQVLSQSKMLCADINSNLVETLAKRARKFEWANVETATLDAQTSGLAASSFSHVTMNFAMHIVPDPALVLQEAARVLQPGGVFAFTVWHKDNSGWVPDMRSSFEALPFEAPMPSPMPMAPNGKPEFIDAALIPEQLRRQGFEDVEVETVEQMVRVESGEDYLRSYGMMRDWMLRSFWSEESKEKAEGMLDDHIVRHLNEKHQGQGWDLTWTYIMVTCRKPAN</sequence>
<evidence type="ECO:0000313" key="2">
    <source>
        <dbReference type="EMBL" id="GAP84729.2"/>
    </source>
</evidence>
<dbReference type="InterPro" id="IPR029063">
    <property type="entry name" value="SAM-dependent_MTases_sf"/>
</dbReference>
<accession>A0A1W2TAS5</accession>
<dbReference type="PANTHER" id="PTHR43861:SF1">
    <property type="entry name" value="TRANS-ACONITATE 2-METHYLTRANSFERASE"/>
    <property type="match status" value="1"/>
</dbReference>
<dbReference type="GO" id="GO:0008757">
    <property type="term" value="F:S-adenosylmethionine-dependent methyltransferase activity"/>
    <property type="evidence" value="ECO:0007669"/>
    <property type="project" value="InterPro"/>
</dbReference>
<name>A0A1W2TAS5_ROSNE</name>
<evidence type="ECO:0000259" key="1">
    <source>
        <dbReference type="Pfam" id="PF08241"/>
    </source>
</evidence>
<dbReference type="CDD" id="cd02440">
    <property type="entry name" value="AdoMet_MTases"/>
    <property type="match status" value="1"/>
</dbReference>
<feature type="domain" description="Methyltransferase type 11" evidence="1">
    <location>
        <begin position="64"/>
        <end position="167"/>
    </location>
</feature>
<organism evidence="2">
    <name type="scientific">Rosellinia necatrix</name>
    <name type="common">White root-rot fungus</name>
    <dbReference type="NCBI Taxonomy" id="77044"/>
    <lineage>
        <taxon>Eukaryota</taxon>
        <taxon>Fungi</taxon>
        <taxon>Dikarya</taxon>
        <taxon>Ascomycota</taxon>
        <taxon>Pezizomycotina</taxon>
        <taxon>Sordariomycetes</taxon>
        <taxon>Xylariomycetidae</taxon>
        <taxon>Xylariales</taxon>
        <taxon>Xylariaceae</taxon>
        <taxon>Rosellinia</taxon>
    </lineage>
</organism>